<dbReference type="AlphaFoldDB" id="A0A9N9KIY7"/>
<feature type="non-terminal residue" evidence="1">
    <location>
        <position position="132"/>
    </location>
</feature>
<organism evidence="1 2">
    <name type="scientific">Dentiscutata erythropus</name>
    <dbReference type="NCBI Taxonomy" id="1348616"/>
    <lineage>
        <taxon>Eukaryota</taxon>
        <taxon>Fungi</taxon>
        <taxon>Fungi incertae sedis</taxon>
        <taxon>Mucoromycota</taxon>
        <taxon>Glomeromycotina</taxon>
        <taxon>Glomeromycetes</taxon>
        <taxon>Diversisporales</taxon>
        <taxon>Gigasporaceae</taxon>
        <taxon>Dentiscutata</taxon>
    </lineage>
</organism>
<protein>
    <submittedName>
        <fullName evidence="1">12078_t:CDS:1</fullName>
    </submittedName>
</protein>
<reference evidence="1" key="1">
    <citation type="submission" date="2021-06" db="EMBL/GenBank/DDBJ databases">
        <authorList>
            <person name="Kallberg Y."/>
            <person name="Tangrot J."/>
            <person name="Rosling A."/>
        </authorList>
    </citation>
    <scope>NUCLEOTIDE SEQUENCE</scope>
    <source>
        <strain evidence="1">MA453B</strain>
    </source>
</reference>
<evidence type="ECO:0000313" key="1">
    <source>
        <dbReference type="EMBL" id="CAG8828234.1"/>
    </source>
</evidence>
<dbReference type="Proteomes" id="UP000789405">
    <property type="component" value="Unassembled WGS sequence"/>
</dbReference>
<gene>
    <name evidence="1" type="ORF">DERYTH_LOCUS28448</name>
</gene>
<comment type="caution">
    <text evidence="1">The sequence shown here is derived from an EMBL/GenBank/DDBJ whole genome shotgun (WGS) entry which is preliminary data.</text>
</comment>
<keyword evidence="2" id="KW-1185">Reference proteome</keyword>
<proteinExistence type="predicted"/>
<dbReference type="OrthoDB" id="2398774at2759"/>
<sequence length="132" mass="15910">VVQALELRMQKEELNKSFMEWKHKSINHYQSFIIERLFNEVNNVIRKHFTPRIADEINKQMCESVLYKCEKLDVNHAFEFENQSDSSEYDKVENIEDYYDLKQTCLKELLKSISKKLVKEVWRVVPYMALNS</sequence>
<dbReference type="EMBL" id="CAJVPY010071061">
    <property type="protein sequence ID" value="CAG8828234.1"/>
    <property type="molecule type" value="Genomic_DNA"/>
</dbReference>
<evidence type="ECO:0000313" key="2">
    <source>
        <dbReference type="Proteomes" id="UP000789405"/>
    </source>
</evidence>
<feature type="non-terminal residue" evidence="1">
    <location>
        <position position="1"/>
    </location>
</feature>
<accession>A0A9N9KIY7</accession>
<name>A0A9N9KIY7_9GLOM</name>